<protein>
    <submittedName>
        <fullName evidence="1">Uncharacterized protein</fullName>
    </submittedName>
</protein>
<evidence type="ECO:0000313" key="1">
    <source>
        <dbReference type="EMBL" id="SMQ13664.1"/>
    </source>
</evidence>
<accession>A0A238HJI8</accession>
<proteinExistence type="predicted"/>
<dbReference type="AlphaFoldDB" id="A0A238HJI8"/>
<dbReference type="EMBL" id="FXUV01000092">
    <property type="protein sequence ID" value="SMQ13664.1"/>
    <property type="molecule type" value="Genomic_DNA"/>
</dbReference>
<name>A0A238HJI8_9NEIS</name>
<organism evidence="1">
    <name type="scientific">Kingella negevensis</name>
    <dbReference type="NCBI Taxonomy" id="1522312"/>
    <lineage>
        <taxon>Bacteria</taxon>
        <taxon>Pseudomonadati</taxon>
        <taxon>Pseudomonadota</taxon>
        <taxon>Betaproteobacteria</taxon>
        <taxon>Neisseriales</taxon>
        <taxon>Neisseriaceae</taxon>
        <taxon>Kingella</taxon>
    </lineage>
</organism>
<sequence length="138" mass="13703">MYELSIVELELISGAGPIADVTTGMGGAIGGGIGNLAGKAGGGTVGGILGSPFGPGGTIVGVAAGQQYGGRVGSVIGVGAGSAIGGMLGANDILAIISTKSKHKLMTRYFHNYVLIYRTVLPAHENVLIVQKHFLPSA</sequence>
<reference evidence="1" key="1">
    <citation type="submission" date="2017-05" db="EMBL/GenBank/DDBJ databases">
        <authorList>
            <person name="Song R."/>
            <person name="Chenine A.L."/>
            <person name="Ruprecht R.M."/>
        </authorList>
    </citation>
    <scope>NUCLEOTIDE SEQUENCE</scope>
    <source>
        <strain evidence="1">Kingella_eburonensis</strain>
    </source>
</reference>
<gene>
    <name evidence="1" type="ORF">KEBURONENSIS_02140</name>
</gene>